<evidence type="ECO:0000256" key="5">
    <source>
        <dbReference type="ARBA" id="ARBA00022989"/>
    </source>
</evidence>
<feature type="domain" description="Ig-like" evidence="13">
    <location>
        <begin position="2"/>
        <end position="130"/>
    </location>
</feature>
<dbReference type="PANTHER" id="PTHR47009">
    <property type="entry name" value="HEPATITIS A VIRUS CELLULAR RECEPTOR 1 HOMOLOG"/>
    <property type="match status" value="1"/>
</dbReference>
<reference evidence="15" key="1">
    <citation type="submission" date="2025-08" db="UniProtKB">
        <authorList>
            <consortium name="RefSeq"/>
        </authorList>
    </citation>
    <scope>IDENTIFICATION</scope>
</reference>
<gene>
    <name evidence="15" type="primary">HAVCR1</name>
</gene>
<dbReference type="PROSITE" id="PS50835">
    <property type="entry name" value="IG_LIKE"/>
    <property type="match status" value="1"/>
</dbReference>
<dbReference type="InterPro" id="IPR013106">
    <property type="entry name" value="Ig_V-set"/>
</dbReference>
<keyword evidence="4 12" id="KW-0732">Signal</keyword>
<keyword evidence="7" id="KW-1015">Disulfide bond</keyword>
<dbReference type="InterPro" id="IPR052331">
    <property type="entry name" value="TIM_domain-containing_protein"/>
</dbReference>
<dbReference type="PANTHER" id="PTHR47009:SF1">
    <property type="entry name" value="HEPATITIS A VIRUS CELLULAR RECEPTOR 1"/>
    <property type="match status" value="1"/>
</dbReference>
<evidence type="ECO:0000256" key="11">
    <source>
        <dbReference type="SAM" id="Phobius"/>
    </source>
</evidence>
<evidence type="ECO:0000256" key="7">
    <source>
        <dbReference type="ARBA" id="ARBA00023157"/>
    </source>
</evidence>
<keyword evidence="3 11" id="KW-0812">Transmembrane</keyword>
<dbReference type="RefSeq" id="XP_060054033.1">
    <property type="nucleotide sequence ID" value="XM_060198050.1"/>
</dbReference>
<evidence type="ECO:0000256" key="9">
    <source>
        <dbReference type="ARBA" id="ARBA00023319"/>
    </source>
</evidence>
<dbReference type="InterPro" id="IPR003006">
    <property type="entry name" value="Ig/MHC_CS"/>
</dbReference>
<evidence type="ECO:0000256" key="2">
    <source>
        <dbReference type="ARBA" id="ARBA00022475"/>
    </source>
</evidence>
<evidence type="ECO:0000256" key="12">
    <source>
        <dbReference type="SAM" id="SignalP"/>
    </source>
</evidence>
<evidence type="ECO:0000259" key="13">
    <source>
        <dbReference type="PROSITE" id="PS50835"/>
    </source>
</evidence>
<comment type="subcellular location">
    <subcellularLocation>
        <location evidence="1">Cell membrane</location>
        <topology evidence="1">Single-pass type I membrane protein</topology>
    </subcellularLocation>
</comment>
<evidence type="ECO:0000256" key="1">
    <source>
        <dbReference type="ARBA" id="ARBA00004251"/>
    </source>
</evidence>
<dbReference type="InterPro" id="IPR007110">
    <property type="entry name" value="Ig-like_dom"/>
</dbReference>
<dbReference type="Proteomes" id="UP001652624">
    <property type="component" value="Chromosome 9"/>
</dbReference>
<name>A0ABM3XYZ3_ERIEU</name>
<evidence type="ECO:0000256" key="3">
    <source>
        <dbReference type="ARBA" id="ARBA00022692"/>
    </source>
</evidence>
<evidence type="ECO:0000256" key="4">
    <source>
        <dbReference type="ARBA" id="ARBA00022729"/>
    </source>
</evidence>
<keyword evidence="14" id="KW-1185">Reference proteome</keyword>
<feature type="signal peptide" evidence="12">
    <location>
        <begin position="1"/>
        <end position="27"/>
    </location>
</feature>
<proteinExistence type="inferred from homology"/>
<dbReference type="InterPro" id="IPR036179">
    <property type="entry name" value="Ig-like_dom_sf"/>
</dbReference>
<evidence type="ECO:0000313" key="15">
    <source>
        <dbReference type="RefSeq" id="XP_060054033.1"/>
    </source>
</evidence>
<keyword evidence="15" id="KW-0675">Receptor</keyword>
<dbReference type="InterPro" id="IPR003599">
    <property type="entry name" value="Ig_sub"/>
</dbReference>
<keyword evidence="6 11" id="KW-0472">Membrane</keyword>
<evidence type="ECO:0000313" key="14">
    <source>
        <dbReference type="Proteomes" id="UP001652624"/>
    </source>
</evidence>
<organism evidence="14 15">
    <name type="scientific">Erinaceus europaeus</name>
    <name type="common">Western European hedgehog</name>
    <dbReference type="NCBI Taxonomy" id="9365"/>
    <lineage>
        <taxon>Eukaryota</taxon>
        <taxon>Metazoa</taxon>
        <taxon>Chordata</taxon>
        <taxon>Craniata</taxon>
        <taxon>Vertebrata</taxon>
        <taxon>Euteleostomi</taxon>
        <taxon>Mammalia</taxon>
        <taxon>Eutheria</taxon>
        <taxon>Laurasiatheria</taxon>
        <taxon>Eulipotyphla</taxon>
        <taxon>Erinaceidae</taxon>
        <taxon>Erinaceinae</taxon>
        <taxon>Erinaceus</taxon>
    </lineage>
</organism>
<dbReference type="SUPFAM" id="SSF48726">
    <property type="entry name" value="Immunoglobulin"/>
    <property type="match status" value="1"/>
</dbReference>
<feature type="chain" id="PRO_5046137583" evidence="12">
    <location>
        <begin position="28"/>
        <end position="273"/>
    </location>
</feature>
<dbReference type="PROSITE" id="PS00290">
    <property type="entry name" value="IG_MHC"/>
    <property type="match status" value="1"/>
</dbReference>
<keyword evidence="8" id="KW-0325">Glycoprotein</keyword>
<dbReference type="Pfam" id="PF07686">
    <property type="entry name" value="V-set"/>
    <property type="match status" value="1"/>
</dbReference>
<keyword evidence="5 11" id="KW-1133">Transmembrane helix</keyword>
<evidence type="ECO:0000256" key="8">
    <source>
        <dbReference type="ARBA" id="ARBA00023180"/>
    </source>
</evidence>
<comment type="similarity">
    <text evidence="10">Belongs to the immunoglobulin superfamily. TIM family.</text>
</comment>
<evidence type="ECO:0000256" key="6">
    <source>
        <dbReference type="ARBA" id="ARBA00023136"/>
    </source>
</evidence>
<accession>A0ABM3XYZ3</accession>
<evidence type="ECO:0000256" key="10">
    <source>
        <dbReference type="ARBA" id="ARBA00038203"/>
    </source>
</evidence>
<dbReference type="Gene3D" id="2.60.40.10">
    <property type="entry name" value="Immunoglobulins"/>
    <property type="match status" value="1"/>
</dbReference>
<keyword evidence="9" id="KW-0393">Immunoglobulin domain</keyword>
<protein>
    <submittedName>
        <fullName evidence="15">Hepatitis A virus cellular receptor 1 isoform X1</fullName>
    </submittedName>
</protein>
<keyword evidence="2" id="KW-1003">Cell membrane</keyword>
<dbReference type="InterPro" id="IPR013783">
    <property type="entry name" value="Ig-like_fold"/>
</dbReference>
<sequence>MPRTHVIMHLQAAITGLILLVTDTVISQQTIRGVVGQTVTLPCSYSTAKGVTTMCWGRGSCPSSKCSSELIWTDGSRVTFWKDVRYNLKGNILEGNVSLTIEKAVQTDSGQYCCRVEHSGWFNDMKLTLSLEIQAAVSPSFLIPTTEIQPTIPQETTRPPSSPMYSCTTDGNGTVTQSSEGLWHNNQTDMSLVKNPSVDKQLIIIISIVAVILITLLAAMIVKKYLNMRSKEQQINMASLNGPHIGALQNAAGFRVQAEDNIYIVEDDPYVVE</sequence>
<dbReference type="SMART" id="SM00409">
    <property type="entry name" value="IG"/>
    <property type="match status" value="1"/>
</dbReference>
<dbReference type="GeneID" id="103118416"/>
<feature type="transmembrane region" description="Helical" evidence="11">
    <location>
        <begin position="202"/>
        <end position="222"/>
    </location>
</feature>